<dbReference type="Proteomes" id="UP001273589">
    <property type="component" value="Unassembled WGS sequence"/>
</dbReference>
<evidence type="ECO:0000313" key="2">
    <source>
        <dbReference type="Proteomes" id="UP001273589"/>
    </source>
</evidence>
<organism evidence="1 2">
    <name type="scientific">Streptomyces europaeiscabiei</name>
    <dbReference type="NCBI Taxonomy" id="146819"/>
    <lineage>
        <taxon>Bacteria</taxon>
        <taxon>Bacillati</taxon>
        <taxon>Actinomycetota</taxon>
        <taxon>Actinomycetes</taxon>
        <taxon>Kitasatosporales</taxon>
        <taxon>Streptomycetaceae</taxon>
        <taxon>Streptomyces</taxon>
    </lineage>
</organism>
<accession>A0AAJ2PNZ7</accession>
<dbReference type="RefSeq" id="WP_037691762.1">
    <property type="nucleotide sequence ID" value="NZ_CP107841.1"/>
</dbReference>
<comment type="caution">
    <text evidence="1">The sequence shown here is derived from an EMBL/GenBank/DDBJ whole genome shotgun (WGS) entry which is preliminary data.</text>
</comment>
<reference evidence="1" key="1">
    <citation type="journal article" date="2023" name="Microb. Genom.">
        <title>Mesoterricola silvestris gen. nov., sp. nov., Mesoterricola sediminis sp. nov., Geothrix oryzae sp. nov., Geothrix edaphica sp. nov., Geothrix rubra sp. nov., and Geothrix limicola sp. nov., six novel members of Acidobacteriota isolated from soils.</title>
        <authorList>
            <person name="Weisberg A.J."/>
            <person name="Pearce E."/>
            <person name="Kramer C.G."/>
            <person name="Chang J.H."/>
            <person name="Clarke C.R."/>
        </authorList>
    </citation>
    <scope>NUCLEOTIDE SEQUENCE</scope>
    <source>
        <strain evidence="1">ND06-05F</strain>
    </source>
</reference>
<protein>
    <submittedName>
        <fullName evidence="1">DUF2716 domain-containing protein</fullName>
    </submittedName>
</protein>
<gene>
    <name evidence="1" type="ORF">PV367_14090</name>
</gene>
<dbReference type="AlphaFoldDB" id="A0AAJ2PNZ7"/>
<name>A0AAJ2PNZ7_9ACTN</name>
<sequence>MTNEAPEQSDRDVPGSAIADDEFQFLVTADARLGTFAHYAEQALVVFGDDLIEQVANDLDQLLGDGVWTFG</sequence>
<dbReference type="GeneID" id="89661192"/>
<dbReference type="InterPro" id="IPR020323">
    <property type="entry name" value="DUF2716"/>
</dbReference>
<dbReference type="Pfam" id="PF10898">
    <property type="entry name" value="DUF2716"/>
    <property type="match status" value="1"/>
</dbReference>
<proteinExistence type="predicted"/>
<dbReference type="EMBL" id="JARAWN010000067">
    <property type="protein sequence ID" value="MDX3130894.1"/>
    <property type="molecule type" value="Genomic_DNA"/>
</dbReference>
<evidence type="ECO:0000313" key="1">
    <source>
        <dbReference type="EMBL" id="MDX3130894.1"/>
    </source>
</evidence>